<reference evidence="3" key="1">
    <citation type="submission" date="2021-07" db="EMBL/GenBank/DDBJ databases">
        <title>Shinella sp. nov., a novel member of the genus Shinella from water.</title>
        <authorList>
            <person name="Deng Y."/>
        </authorList>
    </citation>
    <scope>NUCLEOTIDE SEQUENCE</scope>
    <source>
        <strain evidence="3">CPCC 100929</strain>
    </source>
</reference>
<proteinExistence type="predicted"/>
<comment type="caution">
    <text evidence="3">The sequence shown here is derived from an EMBL/GenBank/DDBJ whole genome shotgun (WGS) entry which is preliminary data.</text>
</comment>
<evidence type="ECO:0000256" key="1">
    <source>
        <dbReference type="SAM" id="MobiDB-lite"/>
    </source>
</evidence>
<dbReference type="InterPro" id="IPR005094">
    <property type="entry name" value="Endonuclease_MobA/VirD2"/>
</dbReference>
<name>A0ABT1RHG5_9HYPH</name>
<accession>A0ABT1RHG5</accession>
<evidence type="ECO:0000313" key="4">
    <source>
        <dbReference type="Proteomes" id="UP000996601"/>
    </source>
</evidence>
<feature type="domain" description="MobA/VirD2-like nuclease" evidence="2">
    <location>
        <begin position="371"/>
        <end position="461"/>
    </location>
</feature>
<organism evidence="3 4">
    <name type="scientific">Shinella lacus</name>
    <dbReference type="NCBI Taxonomy" id="2654216"/>
    <lineage>
        <taxon>Bacteria</taxon>
        <taxon>Pseudomonadati</taxon>
        <taxon>Pseudomonadota</taxon>
        <taxon>Alphaproteobacteria</taxon>
        <taxon>Hyphomicrobiales</taxon>
        <taxon>Rhizobiaceae</taxon>
        <taxon>Shinella</taxon>
    </lineage>
</organism>
<feature type="region of interest" description="Disordered" evidence="1">
    <location>
        <begin position="773"/>
        <end position="858"/>
    </location>
</feature>
<sequence>MAHDWSGLLSEIEAFSARRATSLIDEEEELRRRRAIGVALSGGEPPRRFVAKGIASKGHPGAVSRSEPTIVSILQAPLSSQQGVIALVGALGAGDQRGDDDELEKLAGGGGGGASFAAAPRVARPLSARGAAKDRSKAETASRAAIAAGAQPVVIKVTSTVSSRASAAGLMTYLGTREVENEIGEKGKVDIPVYDQDGLAITSREERAAALAEWGADFRDAYAVNALATFSVTLSDEVDDDTLHDALNAAFGSKPFLYSRHPDGKVSIYAVTDLPAKKIAGALKAREKGEGPARALENAESNFARRLAHAGVSAEVRILGAAVSEKSGRYFLEKFLRTEKAVTTSEGDPIKRGSSVKEKADGIWRVWSSHIRTVEPRNAFHIIFSARAGTEPEAMSRAVRDFLSEQVAGHRWITAYHRETGHVHVHAMISARDDVGKALRLTKPELYEWRERFAAKAREQGIAMVATRRADVAATRPYSQAQAGAYERGRQDPRYLKTAAVTNRVERKRAGVVDRVSLTNGNLALAPKWQATASALQRAGAAPSVIAAADRFAAAATAQAPQAAARASGFVLLRLEVEQTLERETVAVVIEGAVGIEAKLISAEGKSVQILAPTTASVSKIERELAKHNEEFGPGPEMRSVAGDIQARLLAHGLRAAVVVEAAGSAKHGAPSPWLQKKFDALAERSGAPPNEPLAEFKTLIATIQQQKEKTMPLSLEQFDERVSRANRSMDRLETMVDSSAERQAVEEMRKEISALFEEQRRDIQMQQMRSVTDTAGAGGTPAPARVDETRAHDRPAPATVDPAIAAQQQAIAAGRASRAAREQAGASKVAQDEQRQQILRQAEQERQRGNDRDGAER</sequence>
<dbReference type="Proteomes" id="UP000996601">
    <property type="component" value="Unassembled WGS sequence"/>
</dbReference>
<keyword evidence="4" id="KW-1185">Reference proteome</keyword>
<feature type="compositionally biased region" description="Basic and acidic residues" evidence="1">
    <location>
        <begin position="786"/>
        <end position="796"/>
    </location>
</feature>
<evidence type="ECO:0000259" key="2">
    <source>
        <dbReference type="Pfam" id="PF03432"/>
    </source>
</evidence>
<dbReference type="EMBL" id="WHSB02000021">
    <property type="protein sequence ID" value="MCQ4634549.1"/>
    <property type="molecule type" value="Genomic_DNA"/>
</dbReference>
<dbReference type="Pfam" id="PF03432">
    <property type="entry name" value="Relaxase"/>
    <property type="match status" value="1"/>
</dbReference>
<feature type="compositionally biased region" description="Basic and acidic residues" evidence="1">
    <location>
        <begin position="843"/>
        <end position="858"/>
    </location>
</feature>
<feature type="compositionally biased region" description="Low complexity" evidence="1">
    <location>
        <begin position="804"/>
        <end position="828"/>
    </location>
</feature>
<dbReference type="RefSeq" id="WP_256121148.1">
    <property type="nucleotide sequence ID" value="NZ_WHSB02000021.1"/>
</dbReference>
<evidence type="ECO:0000313" key="3">
    <source>
        <dbReference type="EMBL" id="MCQ4634549.1"/>
    </source>
</evidence>
<gene>
    <name evidence="3" type="ORF">GB927_031240</name>
</gene>
<protein>
    <submittedName>
        <fullName evidence="3">Relaxase/mobilization nuclease domain-containing protein</fullName>
    </submittedName>
</protein>